<accession>A0A1G4JGP4</accession>
<evidence type="ECO:0000256" key="3">
    <source>
        <dbReference type="ARBA" id="ARBA00004657"/>
    </source>
</evidence>
<dbReference type="GO" id="GO:0005869">
    <property type="term" value="C:dynactin complex"/>
    <property type="evidence" value="ECO:0007669"/>
    <property type="project" value="InterPro"/>
</dbReference>
<organism evidence="14 15">
    <name type="scientific">Lachancea dasiensis</name>
    <dbReference type="NCBI Taxonomy" id="1072105"/>
    <lineage>
        <taxon>Eukaryota</taxon>
        <taxon>Fungi</taxon>
        <taxon>Dikarya</taxon>
        <taxon>Ascomycota</taxon>
        <taxon>Saccharomycotina</taxon>
        <taxon>Saccharomycetes</taxon>
        <taxon>Saccharomycetales</taxon>
        <taxon>Saccharomycetaceae</taxon>
        <taxon>Lachancea</taxon>
    </lineage>
</organism>
<dbReference type="STRING" id="1266660.A0A1G4JGP4"/>
<proteinExistence type="inferred from homology"/>
<evidence type="ECO:0000256" key="1">
    <source>
        <dbReference type="ARBA" id="ARBA00004300"/>
    </source>
</evidence>
<keyword evidence="7" id="KW-0832">Ubl conjugation</keyword>
<dbReference type="InterPro" id="IPR008603">
    <property type="entry name" value="DCTN4"/>
</dbReference>
<dbReference type="PANTHER" id="PTHR13034:SF2">
    <property type="entry name" value="DYNACTIN SUBUNIT 4"/>
    <property type="match status" value="1"/>
</dbReference>
<dbReference type="GO" id="GO:0001725">
    <property type="term" value="C:stress fiber"/>
    <property type="evidence" value="ECO:0007669"/>
    <property type="project" value="UniProtKB-SubCell"/>
</dbReference>
<evidence type="ECO:0000313" key="15">
    <source>
        <dbReference type="Proteomes" id="UP000190274"/>
    </source>
</evidence>
<keyword evidence="6" id="KW-0597">Phosphoprotein</keyword>
<gene>
    <name evidence="14" type="ORF">LADA_0E14136G</name>
</gene>
<keyword evidence="8" id="KW-0007">Acetylation</keyword>
<keyword evidence="5" id="KW-1017">Isopeptide bond</keyword>
<evidence type="ECO:0000256" key="2">
    <source>
        <dbReference type="ARBA" id="ARBA00004529"/>
    </source>
</evidence>
<keyword evidence="4" id="KW-0963">Cytoplasm</keyword>
<evidence type="ECO:0000256" key="12">
    <source>
        <dbReference type="ARBA" id="ARBA00034864"/>
    </source>
</evidence>
<dbReference type="PANTHER" id="PTHR13034">
    <property type="entry name" value="DYNACTIN P62 SUBUNIT"/>
    <property type="match status" value="1"/>
</dbReference>
<evidence type="ECO:0000313" key="14">
    <source>
        <dbReference type="EMBL" id="SCU89189.1"/>
    </source>
</evidence>
<evidence type="ECO:0000256" key="10">
    <source>
        <dbReference type="ARBA" id="ARBA00023212"/>
    </source>
</evidence>
<dbReference type="EMBL" id="LT598455">
    <property type="protein sequence ID" value="SCU89189.1"/>
    <property type="molecule type" value="Genomic_DNA"/>
</dbReference>
<comment type="subcellular location">
    <subcellularLocation>
        <location evidence="1">Cytoplasm</location>
        <location evidence="1">Cytoskeleton</location>
        <location evidence="1">Microtubule organizing center</location>
        <location evidence="1">Centrosome</location>
    </subcellularLocation>
    <subcellularLocation>
        <location evidence="2">Cytoplasm</location>
        <location evidence="2">Cytoskeleton</location>
        <location evidence="2">Stress fiber</location>
    </subcellularLocation>
    <subcellularLocation>
        <location evidence="3">Cytoplasm</location>
        <location evidence="3">Myofibril</location>
    </subcellularLocation>
</comment>
<evidence type="ECO:0000256" key="11">
    <source>
        <dbReference type="ARBA" id="ARBA00034776"/>
    </source>
</evidence>
<keyword evidence="9" id="KW-0175">Coiled coil</keyword>
<evidence type="ECO:0000256" key="8">
    <source>
        <dbReference type="ARBA" id="ARBA00022990"/>
    </source>
</evidence>
<keyword evidence="15" id="KW-1185">Reference proteome</keyword>
<dbReference type="OrthoDB" id="283815at2759"/>
<name>A0A1G4JGP4_9SACH</name>
<evidence type="ECO:0000256" key="5">
    <source>
        <dbReference type="ARBA" id="ARBA00022499"/>
    </source>
</evidence>
<dbReference type="AlphaFoldDB" id="A0A1G4JGP4"/>
<evidence type="ECO:0000256" key="7">
    <source>
        <dbReference type="ARBA" id="ARBA00022843"/>
    </source>
</evidence>
<keyword evidence="10" id="KW-0206">Cytoskeleton</keyword>
<evidence type="ECO:0000256" key="13">
    <source>
        <dbReference type="ARBA" id="ARBA00093507"/>
    </source>
</evidence>
<protein>
    <recommendedName>
        <fullName evidence="12">Dynactin subunit 4</fullName>
    </recommendedName>
</protein>
<comment type="subunit">
    <text evidence="13">Subunit of dynactin, a multiprotein complex part of a tripartite complex with dynein and a adapter, such as BICDL1, BICD2 or HOOK3. The dynactin complex is built around ACTR1A/ACTB filament and consists of an actin-related filament composed of a shoulder domain, a pointed end and a barbed end. Its length is defined by its flexible shoulder domain. The soulder is composed of 2 DCTN1 subunits, 4 DCTN2 and 2 DCTN3. The 4 DCNT2 (via N-terminus) bind the ACTR1A filament and act as molecular rulers to determine the length. The pointed end is important for binding dynein-dynactin cargo adapters. Consists of 4 subunits: ACTR10, DCNT4, DCTN5 and DCTN6. The barbed end is composed of a CAPZA1:CAPZB heterodimers, which binds ACTR1A/ACTB filament and dynactin and stabilizes dynactin. Interacts with ATP7B, but not ATP7A, in a copper-dependent manner. Interacts with ANK2; this interaction is required for localization at costameres. Interacts with N4BP2L1.</text>
</comment>
<dbReference type="Proteomes" id="UP000190274">
    <property type="component" value="Chromosome E"/>
</dbReference>
<reference evidence="15" key="1">
    <citation type="submission" date="2016-03" db="EMBL/GenBank/DDBJ databases">
        <authorList>
            <person name="Devillers H."/>
        </authorList>
    </citation>
    <scope>NUCLEOTIDE SEQUENCE [LARGE SCALE GENOMIC DNA]</scope>
</reference>
<evidence type="ECO:0000256" key="4">
    <source>
        <dbReference type="ARBA" id="ARBA00022490"/>
    </source>
</evidence>
<comment type="similarity">
    <text evidence="11">Belongs to the dynactin subunit 4 family.</text>
</comment>
<evidence type="ECO:0000256" key="9">
    <source>
        <dbReference type="ARBA" id="ARBA00023054"/>
    </source>
</evidence>
<sequence length="394" mass="44843">MRVKWLCSCSDSPKSLLELNVCGQCQCVSCHLCQRPELSVKYCPGCFKKYELGDQTRCSRNCLECGMCESQVILTSSKDKVGSRRLILKCHGCGWDYKLKTIDTTQSLTSYVNELRGYQDKYHARFRELQKFYSLKRKLQDLDMSSKMGKIDTLDETTSHELVAELSGRKIFELINEERPSPPTLEMNAPVASLPRGRRLKARYNFKCPSCDTWLTKCYPDPRSSRFLLESCALQTIPELRIIPLSQAHSIEPQDANKLALAFCSAFQSNSRTTDISLIGSATIYLPVPQFTIQSLDSLAPALSPTENLSQFITRIPTYLLSSELDLVENERVRRTKSRAECKLRNFQNSEVIDQGNGWTIVPIHILESKDYHNIQLIFTTPDHRVSLRAVICS</sequence>
<evidence type="ECO:0000256" key="6">
    <source>
        <dbReference type="ARBA" id="ARBA00022553"/>
    </source>
</evidence>